<organism evidence="1 2">
    <name type="scientific">Bradyrhizobium yuanmingense</name>
    <dbReference type="NCBI Taxonomy" id="108015"/>
    <lineage>
        <taxon>Bacteria</taxon>
        <taxon>Pseudomonadati</taxon>
        <taxon>Pseudomonadota</taxon>
        <taxon>Alphaproteobacteria</taxon>
        <taxon>Hyphomicrobiales</taxon>
        <taxon>Nitrobacteraceae</taxon>
        <taxon>Bradyrhizobium</taxon>
    </lineage>
</organism>
<sequence>MHTVQPVEMHLAIGLEVHFAKQLRQFQKALGENKQQHLSLLAGHPVFFEGVDRPPTQPFIF</sequence>
<dbReference type="AlphaFoldDB" id="A0A1C3XJF5"/>
<name>A0A1C3XJF5_9BRAD</name>
<protein>
    <submittedName>
        <fullName evidence="1">Uncharacterized protein</fullName>
    </submittedName>
</protein>
<evidence type="ECO:0000313" key="1">
    <source>
        <dbReference type="EMBL" id="SCB52104.1"/>
    </source>
</evidence>
<reference evidence="1 2" key="1">
    <citation type="submission" date="2016-08" db="EMBL/GenBank/DDBJ databases">
        <authorList>
            <person name="Seilhamer J.J."/>
        </authorList>
    </citation>
    <scope>NUCLEOTIDE SEQUENCE [LARGE SCALE GENOMIC DNA]</scope>
    <source>
        <strain evidence="1 2">CCBAU 10071</strain>
    </source>
</reference>
<dbReference type="EMBL" id="FMAE01000027">
    <property type="protein sequence ID" value="SCB52104.1"/>
    <property type="molecule type" value="Genomic_DNA"/>
</dbReference>
<accession>A0A1C3XJF5</accession>
<evidence type="ECO:0000313" key="2">
    <source>
        <dbReference type="Proteomes" id="UP000183174"/>
    </source>
</evidence>
<proteinExistence type="predicted"/>
<dbReference type="Proteomes" id="UP000183174">
    <property type="component" value="Unassembled WGS sequence"/>
</dbReference>
<gene>
    <name evidence="1" type="ORF">GA0061099_10273</name>
</gene>